<dbReference type="GO" id="GO:0003743">
    <property type="term" value="F:translation initiation factor activity"/>
    <property type="evidence" value="ECO:0007669"/>
    <property type="project" value="UniProtKB-UniRule"/>
</dbReference>
<dbReference type="PANTHER" id="PTHR21681:SF0">
    <property type="entry name" value="EUKARYOTIC TRANSLATION INITIATION FACTOR 3 SUBUNIT J"/>
    <property type="match status" value="1"/>
</dbReference>
<dbReference type="STRING" id="1314777.A0A164TLL3"/>
<keyword evidence="2 4" id="KW-0396">Initiation factor</keyword>
<evidence type="ECO:0000313" key="6">
    <source>
        <dbReference type="EMBL" id="KZS92473.1"/>
    </source>
</evidence>
<dbReference type="EMBL" id="KV419410">
    <property type="protein sequence ID" value="KZS92473.1"/>
    <property type="molecule type" value="Genomic_DNA"/>
</dbReference>
<comment type="similarity">
    <text evidence="4">Belongs to the eIF-3 subunit J family.</text>
</comment>
<comment type="subunit">
    <text evidence="4">Component of the eukaryotic translation initiation factor 3 (eIF-3) complex.</text>
</comment>
<organism evidence="6 7">
    <name type="scientific">Sistotremastrum niveocremeum HHB9708</name>
    <dbReference type="NCBI Taxonomy" id="1314777"/>
    <lineage>
        <taxon>Eukaryota</taxon>
        <taxon>Fungi</taxon>
        <taxon>Dikarya</taxon>
        <taxon>Basidiomycota</taxon>
        <taxon>Agaricomycotina</taxon>
        <taxon>Agaricomycetes</taxon>
        <taxon>Sistotremastrales</taxon>
        <taxon>Sistotremastraceae</taxon>
        <taxon>Sertulicium</taxon>
        <taxon>Sertulicium niveocremeum</taxon>
    </lineage>
</organism>
<dbReference type="AlphaFoldDB" id="A0A164TLL3"/>
<protein>
    <recommendedName>
        <fullName evidence="4">Eukaryotic translation initiation factor 3 subunit J</fullName>
        <shortName evidence="4">eIF3j</shortName>
    </recommendedName>
    <alternativeName>
        <fullName evidence="4">Eukaryotic translation initiation factor 3 30 kDa subunit homolog</fullName>
        <shortName evidence="4">eIF-3 30 kDa subunit homolog</shortName>
    </alternativeName>
</protein>
<dbReference type="Proteomes" id="UP000076722">
    <property type="component" value="Unassembled WGS sequence"/>
</dbReference>
<accession>A0A164TLL3</accession>
<dbReference type="GO" id="GO:0016282">
    <property type="term" value="C:eukaryotic 43S preinitiation complex"/>
    <property type="evidence" value="ECO:0007669"/>
    <property type="project" value="UniProtKB-UniRule"/>
</dbReference>
<keyword evidence="7" id="KW-1185">Reference proteome</keyword>
<feature type="compositionally biased region" description="Basic and acidic residues" evidence="5">
    <location>
        <begin position="210"/>
        <end position="220"/>
    </location>
</feature>
<feature type="region of interest" description="Disordered" evidence="5">
    <location>
        <begin position="1"/>
        <end position="91"/>
    </location>
</feature>
<reference evidence="6 7" key="1">
    <citation type="journal article" date="2016" name="Mol. Biol. Evol.">
        <title>Comparative Genomics of Early-Diverging Mushroom-Forming Fungi Provides Insights into the Origins of Lignocellulose Decay Capabilities.</title>
        <authorList>
            <person name="Nagy L.G."/>
            <person name="Riley R."/>
            <person name="Tritt A."/>
            <person name="Adam C."/>
            <person name="Daum C."/>
            <person name="Floudas D."/>
            <person name="Sun H."/>
            <person name="Yadav J.S."/>
            <person name="Pangilinan J."/>
            <person name="Larsson K.H."/>
            <person name="Matsuura K."/>
            <person name="Barry K."/>
            <person name="Labutti K."/>
            <person name="Kuo R."/>
            <person name="Ohm R.A."/>
            <person name="Bhattacharya S.S."/>
            <person name="Shirouzu T."/>
            <person name="Yoshinaga Y."/>
            <person name="Martin F.M."/>
            <person name="Grigoriev I.V."/>
            <person name="Hibbett D.S."/>
        </authorList>
    </citation>
    <scope>NUCLEOTIDE SEQUENCE [LARGE SCALE GENOMIC DNA]</scope>
    <source>
        <strain evidence="6 7">HHB9708</strain>
    </source>
</reference>
<keyword evidence="3 4" id="KW-0648">Protein biosynthesis</keyword>
<dbReference type="PANTHER" id="PTHR21681">
    <property type="entry name" value="EUKARYOTIC TRANSLATION INITIATION FACTOR 3 SUBUNIT J"/>
    <property type="match status" value="1"/>
</dbReference>
<dbReference type="HAMAP" id="MF_03009">
    <property type="entry name" value="eIF3j"/>
    <property type="match status" value="1"/>
</dbReference>
<feature type="compositionally biased region" description="Acidic residues" evidence="5">
    <location>
        <begin position="36"/>
        <end position="54"/>
    </location>
</feature>
<evidence type="ECO:0000256" key="4">
    <source>
        <dbReference type="HAMAP-Rule" id="MF_03009"/>
    </source>
</evidence>
<dbReference type="GO" id="GO:0005852">
    <property type="term" value="C:eukaryotic translation initiation factor 3 complex"/>
    <property type="evidence" value="ECO:0007669"/>
    <property type="project" value="UniProtKB-UniRule"/>
</dbReference>
<dbReference type="GO" id="GO:0033290">
    <property type="term" value="C:eukaryotic 48S preinitiation complex"/>
    <property type="evidence" value="ECO:0007669"/>
    <property type="project" value="UniProtKB-UniRule"/>
</dbReference>
<evidence type="ECO:0000256" key="3">
    <source>
        <dbReference type="ARBA" id="ARBA00022917"/>
    </source>
</evidence>
<proteinExistence type="inferred from homology"/>
<sequence length="260" mass="28717">MSDWDASDSEDVKPTPAAVPTLPKPIIPPKVNKWEGEDDEEEGGVASDWEESSEEEKPKTTTPALAPPKKKGTLKAKLAEKAAEKAARIAAGDTRDVELDDVLDETTRRRLEKEQEIKADLNHAADLFGVTSIAGGPTTEDINTLLSYQPRTKDDWQKLSTMIIDYIIKPHQSKPLYATFAELHARELAQPLRDVEVRKVATALTTLANEKQKEQRDKTSGKKKPKAATKPVLGAAKVNSKVDTHAYEESLDDFGNDDFM</sequence>
<dbReference type="Gene3D" id="1.10.246.60">
    <property type="entry name" value="Eukaryotic translation initiation factor 3 like domains"/>
    <property type="match status" value="1"/>
</dbReference>
<keyword evidence="1 4" id="KW-0963">Cytoplasm</keyword>
<evidence type="ECO:0000256" key="5">
    <source>
        <dbReference type="SAM" id="MobiDB-lite"/>
    </source>
</evidence>
<dbReference type="OrthoDB" id="20381at2759"/>
<name>A0A164TLL3_9AGAM</name>
<feature type="compositionally biased region" description="Basic and acidic residues" evidence="5">
    <location>
        <begin position="77"/>
        <end position="91"/>
    </location>
</feature>
<feature type="region of interest" description="Disordered" evidence="5">
    <location>
        <begin position="209"/>
        <end position="235"/>
    </location>
</feature>
<dbReference type="InterPro" id="IPR013906">
    <property type="entry name" value="eIF3j"/>
</dbReference>
<evidence type="ECO:0000256" key="1">
    <source>
        <dbReference type="ARBA" id="ARBA00022490"/>
    </source>
</evidence>
<comment type="subcellular location">
    <subcellularLocation>
        <location evidence="4">Cytoplasm</location>
    </subcellularLocation>
</comment>
<evidence type="ECO:0000313" key="7">
    <source>
        <dbReference type="Proteomes" id="UP000076722"/>
    </source>
</evidence>
<evidence type="ECO:0000256" key="2">
    <source>
        <dbReference type="ARBA" id="ARBA00022540"/>
    </source>
</evidence>
<comment type="function">
    <text evidence="4">Component of the eukaryotic translation initiation factor 3 (eIF-3) complex, which is involved in protein synthesis of a specialized repertoire of mRNAs and, together with other initiation factors, stimulates binding of mRNA and methionyl-tRNAi to the 40S ribosome. The eIF-3 complex specifically targets and initiates translation of a subset of mRNAs involved in cell proliferation.</text>
</comment>
<dbReference type="Pfam" id="PF08597">
    <property type="entry name" value="eIF3_subunit"/>
    <property type="match status" value="1"/>
</dbReference>
<dbReference type="InterPro" id="IPR023194">
    <property type="entry name" value="eIF3-like_dom_sf"/>
</dbReference>
<gene>
    <name evidence="4" type="primary">HCR1</name>
    <name evidence="6" type="ORF">SISNIDRAFT_474770</name>
</gene>
<dbReference type="GO" id="GO:0001732">
    <property type="term" value="P:formation of cytoplasmic translation initiation complex"/>
    <property type="evidence" value="ECO:0007669"/>
    <property type="project" value="UniProtKB-UniRule"/>
</dbReference>